<reference evidence="1 2" key="1">
    <citation type="submission" date="2020-03" db="EMBL/GenBank/DDBJ databases">
        <title>Roseomonas selenitidurans sp. nov. isolated from soil.</title>
        <authorList>
            <person name="Liu H."/>
        </authorList>
    </citation>
    <scope>NUCLEOTIDE SEQUENCE [LARGE SCALE GENOMIC DNA]</scope>
    <source>
        <strain evidence="1 2">JCM 15073</strain>
    </source>
</reference>
<keyword evidence="2" id="KW-1185">Reference proteome</keyword>
<protein>
    <submittedName>
        <fullName evidence="1">DNA-binding protein</fullName>
    </submittedName>
</protein>
<evidence type="ECO:0000313" key="2">
    <source>
        <dbReference type="Proteomes" id="UP000765160"/>
    </source>
</evidence>
<evidence type="ECO:0000313" key="1">
    <source>
        <dbReference type="EMBL" id="NKE43433.1"/>
    </source>
</evidence>
<proteinExistence type="predicted"/>
<name>A0ABX1ET04_9PROT</name>
<accession>A0ABX1ET04</accession>
<comment type="caution">
    <text evidence="1">The sequence shown here is derived from an EMBL/GenBank/DDBJ whole genome shotgun (WGS) entry which is preliminary data.</text>
</comment>
<dbReference type="Proteomes" id="UP000765160">
    <property type="component" value="Unassembled WGS sequence"/>
</dbReference>
<dbReference type="EMBL" id="JAAVTX010000001">
    <property type="protein sequence ID" value="NKE43433.1"/>
    <property type="molecule type" value="Genomic_DNA"/>
</dbReference>
<dbReference type="GO" id="GO:0003677">
    <property type="term" value="F:DNA binding"/>
    <property type="evidence" value="ECO:0007669"/>
    <property type="project" value="UniProtKB-KW"/>
</dbReference>
<gene>
    <name evidence="1" type="ORF">HB662_01495</name>
</gene>
<keyword evidence="1" id="KW-0238">DNA-binding</keyword>
<organism evidence="1 2">
    <name type="scientific">Falsiroseomonas frigidaquae</name>
    <dbReference type="NCBI Taxonomy" id="487318"/>
    <lineage>
        <taxon>Bacteria</taxon>
        <taxon>Pseudomonadati</taxon>
        <taxon>Pseudomonadota</taxon>
        <taxon>Alphaproteobacteria</taxon>
        <taxon>Acetobacterales</taxon>
        <taxon>Roseomonadaceae</taxon>
        <taxon>Falsiroseomonas</taxon>
    </lineage>
</organism>
<dbReference type="RefSeq" id="WP_168046421.1">
    <property type="nucleotide sequence ID" value="NZ_JAATJR010000001.1"/>
</dbReference>
<sequence>MSYQAPDPLLPADHAAVEAGLSLPAFWKAVAAQRLPPPLYPAPRAPRWRRSELLAALELTRALPSQAKAARREAKLALAG</sequence>